<organism evidence="2 3">
    <name type="scientific">Polaromonas jejuensis</name>
    <dbReference type="NCBI Taxonomy" id="457502"/>
    <lineage>
        <taxon>Bacteria</taxon>
        <taxon>Pseudomonadati</taxon>
        <taxon>Pseudomonadota</taxon>
        <taxon>Betaproteobacteria</taxon>
        <taxon>Burkholderiales</taxon>
        <taxon>Comamonadaceae</taxon>
        <taxon>Polaromonas</taxon>
    </lineage>
</organism>
<feature type="region of interest" description="Disordered" evidence="1">
    <location>
        <begin position="23"/>
        <end position="69"/>
    </location>
</feature>
<evidence type="ECO:0000313" key="3">
    <source>
        <dbReference type="Proteomes" id="UP001596084"/>
    </source>
</evidence>
<evidence type="ECO:0000256" key="1">
    <source>
        <dbReference type="SAM" id="MobiDB-lite"/>
    </source>
</evidence>
<dbReference type="EMBL" id="JBHSMX010000006">
    <property type="protein sequence ID" value="MFC5519854.1"/>
    <property type="molecule type" value="Genomic_DNA"/>
</dbReference>
<keyword evidence="3" id="KW-1185">Reference proteome</keyword>
<evidence type="ECO:0000313" key="2">
    <source>
        <dbReference type="EMBL" id="MFC5519854.1"/>
    </source>
</evidence>
<protein>
    <submittedName>
        <fullName evidence="2">Uncharacterized protein</fullName>
    </submittedName>
</protein>
<reference evidence="3" key="1">
    <citation type="journal article" date="2019" name="Int. J. Syst. Evol. Microbiol.">
        <title>The Global Catalogue of Microorganisms (GCM) 10K type strain sequencing project: providing services to taxonomists for standard genome sequencing and annotation.</title>
        <authorList>
            <consortium name="The Broad Institute Genomics Platform"/>
            <consortium name="The Broad Institute Genome Sequencing Center for Infectious Disease"/>
            <person name="Wu L."/>
            <person name="Ma J."/>
        </authorList>
    </citation>
    <scope>NUCLEOTIDE SEQUENCE [LARGE SCALE GENOMIC DNA]</scope>
    <source>
        <strain evidence="3">CGMCC 4.7277</strain>
    </source>
</reference>
<accession>A0ABW0Q4P7</accession>
<feature type="compositionally biased region" description="Polar residues" evidence="1">
    <location>
        <begin position="38"/>
        <end position="53"/>
    </location>
</feature>
<proteinExistence type="predicted"/>
<comment type="caution">
    <text evidence="2">The sequence shown here is derived from an EMBL/GenBank/DDBJ whole genome shotgun (WGS) entry which is preliminary data.</text>
</comment>
<dbReference type="RefSeq" id="WP_157090412.1">
    <property type="nucleotide sequence ID" value="NZ_JBHSMX010000006.1"/>
</dbReference>
<gene>
    <name evidence="2" type="ORF">ACFPP7_02830</name>
</gene>
<name>A0ABW0Q4P7_9BURK</name>
<dbReference type="Proteomes" id="UP001596084">
    <property type="component" value="Unassembled WGS sequence"/>
</dbReference>
<sequence length="69" mass="7629">MIQADLYMSLELGDKKESVSWQPFTGARRLPPRPAQSAWRQTKNEQLATSPKSLNAPAAGDYQSGNSNH</sequence>